<sequence>MNHAAPFTEVRDRLREILDVVVETGDQFTVTRHGRPVAVIVSAEEYESLIETLNILSDDNAMEAIAEAESEIG</sequence>
<gene>
    <name evidence="3" type="ORF">GCM10009550_17930</name>
</gene>
<evidence type="ECO:0000313" key="4">
    <source>
        <dbReference type="Proteomes" id="UP001500665"/>
    </source>
</evidence>
<dbReference type="InterPro" id="IPR006442">
    <property type="entry name" value="Antitoxin_Phd/YefM"/>
</dbReference>
<dbReference type="RefSeq" id="WP_344238732.1">
    <property type="nucleotide sequence ID" value="NZ_BAAAHH010000005.1"/>
</dbReference>
<organism evidence="3 4">
    <name type="scientific">Actinocorallia libanotica</name>
    <dbReference type="NCBI Taxonomy" id="46162"/>
    <lineage>
        <taxon>Bacteria</taxon>
        <taxon>Bacillati</taxon>
        <taxon>Actinomycetota</taxon>
        <taxon>Actinomycetes</taxon>
        <taxon>Streptosporangiales</taxon>
        <taxon>Thermomonosporaceae</taxon>
        <taxon>Actinocorallia</taxon>
    </lineage>
</organism>
<dbReference type="Gene3D" id="3.40.1620.10">
    <property type="entry name" value="YefM-like domain"/>
    <property type="match status" value="1"/>
</dbReference>
<evidence type="ECO:0000313" key="3">
    <source>
        <dbReference type="EMBL" id="GAA0944749.1"/>
    </source>
</evidence>
<keyword evidence="4" id="KW-1185">Reference proteome</keyword>
<comment type="function">
    <text evidence="2">Antitoxin component of a type II toxin-antitoxin (TA) system.</text>
</comment>
<reference evidence="3 4" key="1">
    <citation type="journal article" date="2019" name="Int. J. Syst. Evol. Microbiol.">
        <title>The Global Catalogue of Microorganisms (GCM) 10K type strain sequencing project: providing services to taxonomists for standard genome sequencing and annotation.</title>
        <authorList>
            <consortium name="The Broad Institute Genomics Platform"/>
            <consortium name="The Broad Institute Genome Sequencing Center for Infectious Disease"/>
            <person name="Wu L."/>
            <person name="Ma J."/>
        </authorList>
    </citation>
    <scope>NUCLEOTIDE SEQUENCE [LARGE SCALE GENOMIC DNA]</scope>
    <source>
        <strain evidence="3 4">JCM 10696</strain>
    </source>
</reference>
<evidence type="ECO:0000256" key="1">
    <source>
        <dbReference type="ARBA" id="ARBA00009981"/>
    </source>
</evidence>
<comment type="similarity">
    <text evidence="1 2">Belongs to the phD/YefM antitoxin family.</text>
</comment>
<dbReference type="Gene3D" id="1.10.1220.170">
    <property type="match status" value="1"/>
</dbReference>
<evidence type="ECO:0000256" key="2">
    <source>
        <dbReference type="RuleBase" id="RU362080"/>
    </source>
</evidence>
<dbReference type="Proteomes" id="UP001500665">
    <property type="component" value="Unassembled WGS sequence"/>
</dbReference>
<comment type="caution">
    <text evidence="3">The sequence shown here is derived from an EMBL/GenBank/DDBJ whole genome shotgun (WGS) entry which is preliminary data.</text>
</comment>
<dbReference type="PANTHER" id="PTHR33713">
    <property type="entry name" value="ANTITOXIN YAFN-RELATED"/>
    <property type="match status" value="1"/>
</dbReference>
<protein>
    <recommendedName>
        <fullName evidence="2">Antitoxin</fullName>
    </recommendedName>
</protein>
<dbReference type="NCBIfam" id="TIGR01552">
    <property type="entry name" value="phd_fam"/>
    <property type="match status" value="1"/>
</dbReference>
<dbReference type="InterPro" id="IPR051405">
    <property type="entry name" value="phD/YefM_antitoxin"/>
</dbReference>
<name>A0ABN1QNW2_9ACTN</name>
<dbReference type="SUPFAM" id="SSF143120">
    <property type="entry name" value="YefM-like"/>
    <property type="match status" value="1"/>
</dbReference>
<accession>A0ABN1QNW2</accession>
<dbReference type="PANTHER" id="PTHR33713:SF10">
    <property type="entry name" value="ANTITOXIN YAFN"/>
    <property type="match status" value="1"/>
</dbReference>
<dbReference type="Pfam" id="PF02604">
    <property type="entry name" value="PhdYeFM_antitox"/>
    <property type="match status" value="1"/>
</dbReference>
<proteinExistence type="inferred from homology"/>
<dbReference type="InterPro" id="IPR036165">
    <property type="entry name" value="YefM-like_sf"/>
</dbReference>
<dbReference type="EMBL" id="BAAAHH010000005">
    <property type="protein sequence ID" value="GAA0944749.1"/>
    <property type="molecule type" value="Genomic_DNA"/>
</dbReference>